<dbReference type="Proteomes" id="UP000829517">
    <property type="component" value="Unassembled WGS sequence"/>
</dbReference>
<protein>
    <submittedName>
        <fullName evidence="1">Carboxypeptidase-like regulatory domain-containing protein</fullName>
    </submittedName>
</protein>
<name>A0ABS9J5W2_9FLAO</name>
<dbReference type="RefSeq" id="WP_236959789.1">
    <property type="nucleotide sequence ID" value="NZ_JAETXX010000010.1"/>
</dbReference>
<dbReference type="Pfam" id="PF13715">
    <property type="entry name" value="CarbopepD_reg_2"/>
    <property type="match status" value="1"/>
</dbReference>
<evidence type="ECO:0000313" key="1">
    <source>
        <dbReference type="EMBL" id="MCF8715825.1"/>
    </source>
</evidence>
<gene>
    <name evidence="1" type="ORF">JM658_13395</name>
</gene>
<proteinExistence type="predicted"/>
<evidence type="ECO:0000313" key="2">
    <source>
        <dbReference type="Proteomes" id="UP000829517"/>
    </source>
</evidence>
<sequence>MQKQLLLLLFVLSPIFIFSQDGATTLLRGKVLYRNTSVANENVINISTERATITNEQGEFEIRVKNGDKLAFTAMNYQMKTVEITEEILKNNRLVVEVNEKITELDQVIVTPEDRQAYIELKNEEFKQVDYYTDKSTEVTNYAIPVSQRGMKNGINFVNIYKALFNSNKDKNQDQSKVLLPSQVLRQVYDDEFFVMDLNIPQDQIDEFLFYVDDKLPSQTLMKRSHEFELIDFLVDQSKDFNTLKASEE</sequence>
<dbReference type="SUPFAM" id="SSF49464">
    <property type="entry name" value="Carboxypeptidase regulatory domain-like"/>
    <property type="match status" value="1"/>
</dbReference>
<dbReference type="InterPro" id="IPR008969">
    <property type="entry name" value="CarboxyPept-like_regulatory"/>
</dbReference>
<dbReference type="EMBL" id="JAETXX010000010">
    <property type="protein sequence ID" value="MCF8715825.1"/>
    <property type="molecule type" value="Genomic_DNA"/>
</dbReference>
<organism evidence="1 2">
    <name type="scientific">Joostella atrarenae</name>
    <dbReference type="NCBI Taxonomy" id="679257"/>
    <lineage>
        <taxon>Bacteria</taxon>
        <taxon>Pseudomonadati</taxon>
        <taxon>Bacteroidota</taxon>
        <taxon>Flavobacteriia</taxon>
        <taxon>Flavobacteriales</taxon>
        <taxon>Flavobacteriaceae</taxon>
        <taxon>Joostella</taxon>
    </lineage>
</organism>
<comment type="caution">
    <text evidence="1">The sequence shown here is derived from an EMBL/GenBank/DDBJ whole genome shotgun (WGS) entry which is preliminary data.</text>
</comment>
<accession>A0ABS9J5W2</accession>
<reference evidence="1 2" key="1">
    <citation type="submission" date="2021-01" db="EMBL/GenBank/DDBJ databases">
        <title>Genome sequencing of Joostella atrarenae M1-2 (= KCTC 23194).</title>
        <authorList>
            <person name="Zakaria M.R."/>
            <person name="Lam M.Q."/>
            <person name="Chong C.S."/>
        </authorList>
    </citation>
    <scope>NUCLEOTIDE SEQUENCE [LARGE SCALE GENOMIC DNA]</scope>
    <source>
        <strain evidence="1 2">M1-2</strain>
    </source>
</reference>
<keyword evidence="2" id="KW-1185">Reference proteome</keyword>